<evidence type="ECO:0000259" key="1">
    <source>
        <dbReference type="Pfam" id="PF13453"/>
    </source>
</evidence>
<accession>A0A5Q6PD64</accession>
<dbReference type="EMBL" id="VUAA01000038">
    <property type="protein sequence ID" value="KAA1252814.1"/>
    <property type="molecule type" value="Genomic_DNA"/>
</dbReference>
<dbReference type="InterPro" id="IPR027392">
    <property type="entry name" value="TF_Znf"/>
</dbReference>
<feature type="domain" description="Transcription factor zinc-finger" evidence="1">
    <location>
        <begin position="43"/>
        <end position="83"/>
    </location>
</feature>
<dbReference type="Proteomes" id="UP000323225">
    <property type="component" value="Unassembled WGS sequence"/>
</dbReference>
<evidence type="ECO:0000313" key="2">
    <source>
        <dbReference type="EMBL" id="KAA1252814.1"/>
    </source>
</evidence>
<proteinExistence type="predicted"/>
<evidence type="ECO:0000313" key="3">
    <source>
        <dbReference type="Proteomes" id="UP000323225"/>
    </source>
</evidence>
<reference evidence="2 3" key="1">
    <citation type="submission" date="2019-09" db="EMBL/GenBank/DDBJ databases">
        <authorList>
            <person name="Kritzky A."/>
            <person name="Schelkanova E.Y."/>
            <person name="Alkhova Z.V."/>
            <person name="Smirnova N.I."/>
        </authorList>
    </citation>
    <scope>NUCLEOTIDE SEQUENCE [LARGE SCALE GENOMIC DNA]</scope>
    <source>
        <strain evidence="2 3">M1526</strain>
    </source>
</reference>
<protein>
    <recommendedName>
        <fullName evidence="1">Transcription factor zinc-finger domain-containing protein</fullName>
    </recommendedName>
</protein>
<name>A0A5Q6PD64_VIBCL</name>
<dbReference type="AlphaFoldDB" id="A0A5Q6PD64"/>
<gene>
    <name evidence="2" type="ORF">F0M16_21005</name>
</gene>
<dbReference type="Pfam" id="PF13453">
    <property type="entry name" value="Zn_ribbon_TFIIB"/>
    <property type="match status" value="1"/>
</dbReference>
<sequence length="101" mass="11245">MFFKKKQPCFKCETPTKLTFEKKPTCGTCKIDILTSREDVVLCPKDGQTMEKVVLEESEIIIDRCPVCKGVWLDPDELEMLKDSSTNSNLATGICLGIAIG</sequence>
<organism evidence="2 3">
    <name type="scientific">Vibrio cholerae</name>
    <dbReference type="NCBI Taxonomy" id="666"/>
    <lineage>
        <taxon>Bacteria</taxon>
        <taxon>Pseudomonadati</taxon>
        <taxon>Pseudomonadota</taxon>
        <taxon>Gammaproteobacteria</taxon>
        <taxon>Vibrionales</taxon>
        <taxon>Vibrionaceae</taxon>
        <taxon>Vibrio</taxon>
    </lineage>
</organism>
<comment type="caution">
    <text evidence="2">The sequence shown here is derived from an EMBL/GenBank/DDBJ whole genome shotgun (WGS) entry which is preliminary data.</text>
</comment>